<evidence type="ECO:0000313" key="2">
    <source>
        <dbReference type="EMBL" id="OJD28798.1"/>
    </source>
</evidence>
<keyword evidence="3" id="KW-1185">Reference proteome</keyword>
<feature type="compositionally biased region" description="Polar residues" evidence="1">
    <location>
        <begin position="13"/>
        <end position="22"/>
    </location>
</feature>
<evidence type="ECO:0000256" key="1">
    <source>
        <dbReference type="SAM" id="MobiDB-lite"/>
    </source>
</evidence>
<name>A0A1J9QIW6_9PEZI</name>
<organism evidence="2 3">
    <name type="scientific">Diplodia corticola</name>
    <dbReference type="NCBI Taxonomy" id="236234"/>
    <lineage>
        <taxon>Eukaryota</taxon>
        <taxon>Fungi</taxon>
        <taxon>Dikarya</taxon>
        <taxon>Ascomycota</taxon>
        <taxon>Pezizomycotina</taxon>
        <taxon>Dothideomycetes</taxon>
        <taxon>Dothideomycetes incertae sedis</taxon>
        <taxon>Botryosphaeriales</taxon>
        <taxon>Botryosphaeriaceae</taxon>
        <taxon>Diplodia</taxon>
    </lineage>
</organism>
<dbReference type="OrthoDB" id="4365225at2759"/>
<sequence>MTAATPSAFGSAIKSSSNSITGTRPWDTRIECSLSRGWVLFPSKPKSEIHPVISIAHLEPAPRDPDPYGRNAYPEPGPVAEWDEEDPPYEISTLLDRREAQIHEALYGAKELVVEYDEKHLRPPFGKGDPE</sequence>
<feature type="region of interest" description="Disordered" evidence="1">
    <location>
        <begin position="1"/>
        <end position="26"/>
    </location>
</feature>
<feature type="region of interest" description="Disordered" evidence="1">
    <location>
        <begin position="58"/>
        <end position="85"/>
    </location>
</feature>
<comment type="caution">
    <text evidence="2">The sequence shown here is derived from an EMBL/GenBank/DDBJ whole genome shotgun (WGS) entry which is preliminary data.</text>
</comment>
<gene>
    <name evidence="2" type="ORF">BKCO1_1110002</name>
</gene>
<evidence type="ECO:0000313" key="3">
    <source>
        <dbReference type="Proteomes" id="UP000183809"/>
    </source>
</evidence>
<dbReference type="Proteomes" id="UP000183809">
    <property type="component" value="Unassembled WGS sequence"/>
</dbReference>
<dbReference type="EMBL" id="MNUE01000111">
    <property type="protein sequence ID" value="OJD28798.1"/>
    <property type="molecule type" value="Genomic_DNA"/>
</dbReference>
<dbReference type="AlphaFoldDB" id="A0A1J9QIW6"/>
<reference evidence="2 3" key="1">
    <citation type="submission" date="2016-10" db="EMBL/GenBank/DDBJ databases">
        <title>Proteomics and genomics reveal pathogen-plant mechanisms compatible with a hemibiotrophic lifestyle of Diplodia corticola.</title>
        <authorList>
            <person name="Fernandes I."/>
            <person name="De Jonge R."/>
            <person name="Van De Peer Y."/>
            <person name="Devreese B."/>
            <person name="Alves A."/>
            <person name="Esteves A.C."/>
        </authorList>
    </citation>
    <scope>NUCLEOTIDE SEQUENCE [LARGE SCALE GENOMIC DNA]</scope>
    <source>
        <strain evidence="2 3">CBS 112549</strain>
    </source>
</reference>
<proteinExistence type="predicted"/>
<accession>A0A1J9QIW6</accession>
<protein>
    <submittedName>
        <fullName evidence="2">Uncharacterized protein</fullName>
    </submittedName>
</protein>
<dbReference type="GeneID" id="31010725"/>
<dbReference type="RefSeq" id="XP_020125058.1">
    <property type="nucleotide sequence ID" value="XM_020270466.1"/>
</dbReference>